<feature type="transmembrane region" description="Helical" evidence="14">
    <location>
        <begin position="328"/>
        <end position="350"/>
    </location>
</feature>
<evidence type="ECO:0000259" key="15">
    <source>
        <dbReference type="PROSITE" id="PS51371"/>
    </source>
</evidence>
<keyword evidence="10" id="KW-0482">Metalloprotease</keyword>
<sequence length="572" mass="58452">MDVSGGSGQPRSGNDETAEHHAGPVAPAAGSAHPEPTASRTSGEPPADENAQDGPAHPSPASGSPAADGPARQPESRGDGTAGPSPAPEGGRPAHPSPVSGGASRQPASRGDGTAGPSPAPEGGRPAHPSPVSGGASRQPESRGDGTAGPSPALDGDRPAAHPAPGTDGPPGDRARAGSGPGRPPQRPPEPGGGLLMGRPFGVPVYVAPSWFLVAALITWVFGGQLDRVLPELGAARYLVSLFFAVAFYASVLVHELAHTVAALRFKLPVRRIQLQFFGGVSEIEKEAETPGREFVLAFVGPLLSLVLAAVFYVALLPVEPGSVPGVLLAGLMISNLIVAVFNLLPGLPLDGGRMLRAVVWKITGKPMSGTIAAAWVGRALAVSVLIGLPLLTQSGALGSAAEDSIGMDTVMDALLAAILAAIIWTGAGNSLRMARLREHLPELRARTLTRRAVPVPADTPLSEALRRANASGARALVVVDGEGTPVSLVREAAIVGVPEHRRPWVPVSGLAQDLTEGMRVSAELSGEELLDALRATPATEYLVVEETGEIYGVLSAADVERAFVKAMARPS</sequence>
<comment type="caution">
    <text evidence="16">The sequence shown here is derived from an EMBL/GenBank/DDBJ whole genome shotgun (WGS) entry which is preliminary data.</text>
</comment>
<dbReference type="PANTHER" id="PTHR39188:SF3">
    <property type="entry name" value="STAGE IV SPORULATION PROTEIN FB"/>
    <property type="match status" value="1"/>
</dbReference>
<evidence type="ECO:0000256" key="5">
    <source>
        <dbReference type="ARBA" id="ARBA00022692"/>
    </source>
</evidence>
<dbReference type="InterPro" id="IPR046342">
    <property type="entry name" value="CBS_dom_sf"/>
</dbReference>
<evidence type="ECO:0000256" key="9">
    <source>
        <dbReference type="ARBA" id="ARBA00022989"/>
    </source>
</evidence>
<feature type="transmembrane region" description="Helical" evidence="14">
    <location>
        <begin position="235"/>
        <end position="258"/>
    </location>
</feature>
<evidence type="ECO:0000256" key="6">
    <source>
        <dbReference type="ARBA" id="ARBA00022723"/>
    </source>
</evidence>
<keyword evidence="4 16" id="KW-0645">Protease</keyword>
<dbReference type="EMBL" id="JBHSYM010000065">
    <property type="protein sequence ID" value="MFC7015611.1"/>
    <property type="molecule type" value="Genomic_DNA"/>
</dbReference>
<dbReference type="CDD" id="cd06164">
    <property type="entry name" value="S2P-M50_SpoIVFB_CBS"/>
    <property type="match status" value="1"/>
</dbReference>
<evidence type="ECO:0000256" key="14">
    <source>
        <dbReference type="SAM" id="Phobius"/>
    </source>
</evidence>
<dbReference type="PANTHER" id="PTHR39188">
    <property type="entry name" value="MEMBRANE-ASSOCIATED ZINC METALLOPROTEASE M50B"/>
    <property type="match status" value="1"/>
</dbReference>
<proteinExistence type="inferred from homology"/>
<evidence type="ECO:0000256" key="3">
    <source>
        <dbReference type="ARBA" id="ARBA00007931"/>
    </source>
</evidence>
<evidence type="ECO:0000256" key="13">
    <source>
        <dbReference type="SAM" id="MobiDB-lite"/>
    </source>
</evidence>
<evidence type="ECO:0000256" key="11">
    <source>
        <dbReference type="ARBA" id="ARBA00023136"/>
    </source>
</evidence>
<evidence type="ECO:0000313" key="17">
    <source>
        <dbReference type="Proteomes" id="UP001596409"/>
    </source>
</evidence>
<keyword evidence="6" id="KW-0479">Metal-binding</keyword>
<dbReference type="InterPro" id="IPR008915">
    <property type="entry name" value="Peptidase_M50"/>
</dbReference>
<reference evidence="17" key="1">
    <citation type="journal article" date="2019" name="Int. J. Syst. Evol. Microbiol.">
        <title>The Global Catalogue of Microorganisms (GCM) 10K type strain sequencing project: providing services to taxonomists for standard genome sequencing and annotation.</title>
        <authorList>
            <consortium name="The Broad Institute Genomics Platform"/>
            <consortium name="The Broad Institute Genome Sequencing Center for Infectious Disease"/>
            <person name="Wu L."/>
            <person name="Ma J."/>
        </authorList>
    </citation>
    <scope>NUCLEOTIDE SEQUENCE [LARGE SCALE GENOMIC DNA]</scope>
    <source>
        <strain evidence="17">JCM 4855</strain>
    </source>
</reference>
<comment type="cofactor">
    <cofactor evidence="1">
        <name>Zn(2+)</name>
        <dbReference type="ChEBI" id="CHEBI:29105"/>
    </cofactor>
</comment>
<dbReference type="SUPFAM" id="SSF54631">
    <property type="entry name" value="CBS-domain pair"/>
    <property type="match status" value="1"/>
</dbReference>
<accession>A0ABW2E651</accession>
<protein>
    <submittedName>
        <fullName evidence="16">Site-2 protease family protein</fullName>
    </submittedName>
</protein>
<dbReference type="PROSITE" id="PS51371">
    <property type="entry name" value="CBS"/>
    <property type="match status" value="1"/>
</dbReference>
<dbReference type="Proteomes" id="UP001596409">
    <property type="component" value="Unassembled WGS sequence"/>
</dbReference>
<comment type="similarity">
    <text evidence="3">Belongs to the peptidase M50B family.</text>
</comment>
<evidence type="ECO:0000256" key="4">
    <source>
        <dbReference type="ARBA" id="ARBA00022670"/>
    </source>
</evidence>
<evidence type="ECO:0000256" key="8">
    <source>
        <dbReference type="ARBA" id="ARBA00022833"/>
    </source>
</evidence>
<feature type="compositionally biased region" description="Basic and acidic residues" evidence="13">
    <location>
        <begin position="13"/>
        <end position="22"/>
    </location>
</feature>
<dbReference type="Pfam" id="PF02163">
    <property type="entry name" value="Peptidase_M50"/>
    <property type="match status" value="2"/>
</dbReference>
<dbReference type="GO" id="GO:0006508">
    <property type="term" value="P:proteolysis"/>
    <property type="evidence" value="ECO:0007669"/>
    <property type="project" value="UniProtKB-KW"/>
</dbReference>
<keyword evidence="12" id="KW-0129">CBS domain</keyword>
<dbReference type="Pfam" id="PF00571">
    <property type="entry name" value="CBS"/>
    <property type="match status" value="1"/>
</dbReference>
<feature type="transmembrane region" description="Helical" evidence="14">
    <location>
        <begin position="295"/>
        <end position="316"/>
    </location>
</feature>
<dbReference type="GO" id="GO:0008233">
    <property type="term" value="F:peptidase activity"/>
    <property type="evidence" value="ECO:0007669"/>
    <property type="project" value="UniProtKB-KW"/>
</dbReference>
<feature type="transmembrane region" description="Helical" evidence="14">
    <location>
        <begin position="371"/>
        <end position="391"/>
    </location>
</feature>
<feature type="domain" description="CBS" evidence="15">
    <location>
        <begin position="449"/>
        <end position="508"/>
    </location>
</feature>
<feature type="transmembrane region" description="Helical" evidence="14">
    <location>
        <begin position="203"/>
        <end position="223"/>
    </location>
</feature>
<dbReference type="InterPro" id="IPR000644">
    <property type="entry name" value="CBS_dom"/>
</dbReference>
<keyword evidence="8" id="KW-0862">Zinc</keyword>
<feature type="transmembrane region" description="Helical" evidence="14">
    <location>
        <begin position="411"/>
        <end position="428"/>
    </location>
</feature>
<dbReference type="RefSeq" id="WP_189875421.1">
    <property type="nucleotide sequence ID" value="NZ_BMWA01000017.1"/>
</dbReference>
<evidence type="ECO:0000256" key="10">
    <source>
        <dbReference type="ARBA" id="ARBA00023049"/>
    </source>
</evidence>
<keyword evidence="11 14" id="KW-0472">Membrane</keyword>
<evidence type="ECO:0000256" key="12">
    <source>
        <dbReference type="PROSITE-ProRule" id="PRU00703"/>
    </source>
</evidence>
<keyword evidence="5 14" id="KW-0812">Transmembrane</keyword>
<feature type="region of interest" description="Disordered" evidence="13">
    <location>
        <begin position="1"/>
        <end position="195"/>
    </location>
</feature>
<dbReference type="Gene3D" id="3.10.580.10">
    <property type="entry name" value="CBS-domain"/>
    <property type="match status" value="1"/>
</dbReference>
<evidence type="ECO:0000256" key="7">
    <source>
        <dbReference type="ARBA" id="ARBA00022801"/>
    </source>
</evidence>
<evidence type="ECO:0000256" key="1">
    <source>
        <dbReference type="ARBA" id="ARBA00001947"/>
    </source>
</evidence>
<feature type="compositionally biased region" description="Pro residues" evidence="13">
    <location>
        <begin position="182"/>
        <end position="191"/>
    </location>
</feature>
<keyword evidence="7" id="KW-0378">Hydrolase</keyword>
<feature type="compositionally biased region" description="Low complexity" evidence="13">
    <location>
        <begin position="53"/>
        <end position="71"/>
    </location>
</feature>
<gene>
    <name evidence="16" type="ORF">ACFQMH_28700</name>
</gene>
<dbReference type="CDD" id="cd02205">
    <property type="entry name" value="CBS_pair_SF"/>
    <property type="match status" value="1"/>
</dbReference>
<keyword evidence="9 14" id="KW-1133">Transmembrane helix</keyword>
<evidence type="ECO:0000313" key="16">
    <source>
        <dbReference type="EMBL" id="MFC7015611.1"/>
    </source>
</evidence>
<name>A0ABW2E651_9ACTN</name>
<organism evidence="16 17">
    <name type="scientific">Streptomyces viridiviolaceus</name>
    <dbReference type="NCBI Taxonomy" id="68282"/>
    <lineage>
        <taxon>Bacteria</taxon>
        <taxon>Bacillati</taxon>
        <taxon>Actinomycetota</taxon>
        <taxon>Actinomycetes</taxon>
        <taxon>Kitasatosporales</taxon>
        <taxon>Streptomycetaceae</taxon>
        <taxon>Streptomyces</taxon>
    </lineage>
</organism>
<keyword evidence="17" id="KW-1185">Reference proteome</keyword>
<evidence type="ECO:0000256" key="2">
    <source>
        <dbReference type="ARBA" id="ARBA00004141"/>
    </source>
</evidence>
<comment type="subcellular location">
    <subcellularLocation>
        <location evidence="2">Membrane</location>
        <topology evidence="2">Multi-pass membrane protein</topology>
    </subcellularLocation>
</comment>